<dbReference type="AlphaFoldDB" id="A0A5C4SCQ4"/>
<evidence type="ECO:0000259" key="1">
    <source>
        <dbReference type="Pfam" id="PF13568"/>
    </source>
</evidence>
<keyword evidence="3" id="KW-1185">Reference proteome</keyword>
<dbReference type="Proteomes" id="UP000308713">
    <property type="component" value="Unassembled WGS sequence"/>
</dbReference>
<comment type="caution">
    <text evidence="2">The sequence shown here is derived from an EMBL/GenBank/DDBJ whole genome shotgun (WGS) entry which is preliminary data.</text>
</comment>
<proteinExistence type="predicted"/>
<sequence length="246" mass="27649">MNKTKSKYDTLTKLYIKRLIIIISLFFVGLTGHSQILISILLGDKLNSDGLEFGLETGVNWSQISNFESSSALGTWNIGFYFDIRMKNQLSLYTGVLVKSNLGLKNLSENDLERLQAITYNEEGVYSQKLNYFLVPALAKYKFNKAYYVEAGPQFGLMYKSWIEYYSSVNGKEATIKEFNKDKINKLDAGFTFGLGYILGKGKGMTIGAKYYLGLANVYKNVSDTKNSSLFLKVNIPIGAGKKQEL</sequence>
<dbReference type="InterPro" id="IPR025665">
    <property type="entry name" value="Beta-barrel_OMP_2"/>
</dbReference>
<dbReference type="Pfam" id="PF13568">
    <property type="entry name" value="OMP_b-brl_2"/>
    <property type="match status" value="1"/>
</dbReference>
<reference evidence="2 3" key="1">
    <citation type="submission" date="2019-05" db="EMBL/GenBank/DDBJ databases">
        <title>Tamlana fucoidanivorans sp. nov., isolated from the surface of algae collected from Fujian province in China.</title>
        <authorList>
            <person name="Li J."/>
        </authorList>
    </citation>
    <scope>NUCLEOTIDE SEQUENCE [LARGE SCALE GENOMIC DNA]</scope>
    <source>
        <strain evidence="2 3">CW2-9</strain>
    </source>
</reference>
<organism evidence="2 3">
    <name type="scientific">Allotamlana fucoidanivorans</name>
    <dbReference type="NCBI Taxonomy" id="2583814"/>
    <lineage>
        <taxon>Bacteria</taxon>
        <taxon>Pseudomonadati</taxon>
        <taxon>Bacteroidota</taxon>
        <taxon>Flavobacteriia</taxon>
        <taxon>Flavobacteriales</taxon>
        <taxon>Flavobacteriaceae</taxon>
        <taxon>Allotamlana</taxon>
    </lineage>
</organism>
<feature type="domain" description="Outer membrane protein beta-barrel" evidence="1">
    <location>
        <begin position="50"/>
        <end position="218"/>
    </location>
</feature>
<evidence type="ECO:0000313" key="3">
    <source>
        <dbReference type="Proteomes" id="UP000308713"/>
    </source>
</evidence>
<dbReference type="OrthoDB" id="1120420at2"/>
<evidence type="ECO:0000313" key="2">
    <source>
        <dbReference type="EMBL" id="TNJ41250.1"/>
    </source>
</evidence>
<name>A0A5C4SCQ4_9FLAO</name>
<dbReference type="EMBL" id="VDCS01000024">
    <property type="protein sequence ID" value="TNJ41250.1"/>
    <property type="molecule type" value="Genomic_DNA"/>
</dbReference>
<accession>A0A5C4SCQ4</accession>
<gene>
    <name evidence="2" type="ORF">FGF67_16330</name>
</gene>
<dbReference type="RefSeq" id="WP_139698831.1">
    <property type="nucleotide sequence ID" value="NZ_CP074074.1"/>
</dbReference>
<protein>
    <submittedName>
        <fullName evidence="2">PorT family protein</fullName>
    </submittedName>
</protein>